<dbReference type="SMART" id="SM00382">
    <property type="entry name" value="AAA"/>
    <property type="match status" value="1"/>
</dbReference>
<dbReference type="GO" id="GO:0016887">
    <property type="term" value="F:ATP hydrolysis activity"/>
    <property type="evidence" value="ECO:0007669"/>
    <property type="project" value="InterPro"/>
</dbReference>
<keyword evidence="2" id="KW-0547">Nucleotide-binding</keyword>
<dbReference type="PROSITE" id="PS00211">
    <property type="entry name" value="ABC_TRANSPORTER_1"/>
    <property type="match status" value="1"/>
</dbReference>
<evidence type="ECO:0000259" key="6">
    <source>
        <dbReference type="PROSITE" id="PS50893"/>
    </source>
</evidence>
<comment type="function">
    <text evidence="5">Part of the ABC transporter complex HmuTUV involved in hemin import. Responsible for energy coupling to the transport system.</text>
</comment>
<sequence>MTGLAVTDLSVHFGARRVLDGLTLPPLREGELTVLAGPNAAGKSTLLRAVAQLLPYRGQVTLNGQDLHRLPGPKRAALLGFMPQSSLTGSSLIVLESVIAALRAGGEQGRSAAETVAMATLDRLGIAALALDPVDSLSGGQRQMVGLAQAIVRDPRVLLLDEPTSALDLAYQARLLAEVRRLAAEGRTVIAVLHDLALAAQWSDRMVMLRQGRLYSAGRPAEVLTPAMLAEVYGVSARVERCSRGRLMVLVDEELAPPQKEAAE</sequence>
<dbReference type="Proteomes" id="UP000196878">
    <property type="component" value="Unassembled WGS sequence"/>
</dbReference>
<dbReference type="InterPro" id="IPR027417">
    <property type="entry name" value="P-loop_NTPase"/>
</dbReference>
<evidence type="ECO:0000256" key="5">
    <source>
        <dbReference type="ARBA" id="ARBA00037066"/>
    </source>
</evidence>
<keyword evidence="3" id="KW-0067">ATP-binding</keyword>
<dbReference type="EMBL" id="NIPW01000015">
    <property type="protein sequence ID" value="OWJ77862.1"/>
    <property type="molecule type" value="Genomic_DNA"/>
</dbReference>
<dbReference type="InterPro" id="IPR017871">
    <property type="entry name" value="ABC_transporter-like_CS"/>
</dbReference>
<protein>
    <submittedName>
        <fullName evidence="7">Iron ABC transporter</fullName>
    </submittedName>
</protein>
<dbReference type="SUPFAM" id="SSF52540">
    <property type="entry name" value="P-loop containing nucleoside triphosphate hydrolases"/>
    <property type="match status" value="1"/>
</dbReference>
<evidence type="ECO:0000313" key="8">
    <source>
        <dbReference type="Proteomes" id="UP000196878"/>
    </source>
</evidence>
<feature type="domain" description="ABC transporter" evidence="6">
    <location>
        <begin position="4"/>
        <end position="236"/>
    </location>
</feature>
<organism evidence="7 8">
    <name type="scientific">Haematobacter genomosp. 1</name>
    <dbReference type="NCBI Taxonomy" id="366618"/>
    <lineage>
        <taxon>Bacteria</taxon>
        <taxon>Pseudomonadati</taxon>
        <taxon>Pseudomonadota</taxon>
        <taxon>Alphaproteobacteria</taxon>
        <taxon>Rhodobacterales</taxon>
        <taxon>Paracoccaceae</taxon>
        <taxon>Haematobacter</taxon>
    </lineage>
</organism>
<dbReference type="GO" id="GO:0005524">
    <property type="term" value="F:ATP binding"/>
    <property type="evidence" value="ECO:0007669"/>
    <property type="project" value="UniProtKB-KW"/>
</dbReference>
<dbReference type="PANTHER" id="PTHR42794:SF1">
    <property type="entry name" value="HEMIN IMPORT ATP-BINDING PROTEIN HMUV"/>
    <property type="match status" value="1"/>
</dbReference>
<dbReference type="PROSITE" id="PS50893">
    <property type="entry name" value="ABC_TRANSPORTER_2"/>
    <property type="match status" value="1"/>
</dbReference>
<evidence type="ECO:0000256" key="4">
    <source>
        <dbReference type="ARBA" id="ARBA00022967"/>
    </source>
</evidence>
<dbReference type="Pfam" id="PF00005">
    <property type="entry name" value="ABC_tran"/>
    <property type="match status" value="1"/>
</dbReference>
<comment type="caution">
    <text evidence="7">The sequence shown here is derived from an EMBL/GenBank/DDBJ whole genome shotgun (WGS) entry which is preliminary data.</text>
</comment>
<name>A0A212AB81_9RHOB</name>
<dbReference type="Gene3D" id="3.40.50.300">
    <property type="entry name" value="P-loop containing nucleotide triphosphate hydrolases"/>
    <property type="match status" value="1"/>
</dbReference>
<evidence type="ECO:0000313" key="7">
    <source>
        <dbReference type="EMBL" id="OWJ77862.1"/>
    </source>
</evidence>
<dbReference type="CDD" id="cd03214">
    <property type="entry name" value="ABC_Iron-Siderophores_B12_Hemin"/>
    <property type="match status" value="1"/>
</dbReference>
<dbReference type="AlphaFoldDB" id="A0A212AB81"/>
<keyword evidence="4" id="KW-1278">Translocase</keyword>
<dbReference type="PANTHER" id="PTHR42794">
    <property type="entry name" value="HEMIN IMPORT ATP-BINDING PROTEIN HMUV"/>
    <property type="match status" value="1"/>
</dbReference>
<accession>A0A212AB81</accession>
<evidence type="ECO:0000256" key="3">
    <source>
        <dbReference type="ARBA" id="ARBA00022840"/>
    </source>
</evidence>
<dbReference type="OrthoDB" id="9805601at2"/>
<dbReference type="InterPro" id="IPR003439">
    <property type="entry name" value="ABC_transporter-like_ATP-bd"/>
</dbReference>
<evidence type="ECO:0000256" key="1">
    <source>
        <dbReference type="ARBA" id="ARBA00022448"/>
    </source>
</evidence>
<evidence type="ECO:0000256" key="2">
    <source>
        <dbReference type="ARBA" id="ARBA00022741"/>
    </source>
</evidence>
<proteinExistence type="predicted"/>
<keyword evidence="1" id="KW-0813">Transport</keyword>
<keyword evidence="8" id="KW-1185">Reference proteome</keyword>
<dbReference type="RefSeq" id="WP_088215411.1">
    <property type="nucleotide sequence ID" value="NZ_NIPW01000015.1"/>
</dbReference>
<reference evidence="7 8" key="1">
    <citation type="submission" date="2016-12" db="EMBL/GenBank/DDBJ databases">
        <title>Comparison of Traditional DNA-DNA Hybridization with In Silico Genomic Analysis.</title>
        <authorList>
            <person name="Nicholson A.C."/>
            <person name="Humrighouse B.W."/>
            <person name="Graziano J."/>
            <person name="Lasker B."/>
            <person name="Whitney A.M."/>
            <person name="Mcquiston J.R."/>
        </authorList>
    </citation>
    <scope>NUCLEOTIDE SEQUENCE [LARGE SCALE GENOMIC DNA]</scope>
    <source>
        <strain evidence="7 8">H2240</strain>
    </source>
</reference>
<dbReference type="InterPro" id="IPR003593">
    <property type="entry name" value="AAA+_ATPase"/>
</dbReference>
<gene>
    <name evidence="7" type="ORF">CDV49_10070</name>
</gene>